<reference evidence="2 3" key="1">
    <citation type="journal article" date="2020" name="Mol. Plant">
        <title>The Chromosome-Based Rubber Tree Genome Provides New Insights into Spurge Genome Evolution and Rubber Biosynthesis.</title>
        <authorList>
            <person name="Liu J."/>
            <person name="Shi C."/>
            <person name="Shi C.C."/>
            <person name="Li W."/>
            <person name="Zhang Q.J."/>
            <person name="Zhang Y."/>
            <person name="Li K."/>
            <person name="Lu H.F."/>
            <person name="Shi C."/>
            <person name="Zhu S.T."/>
            <person name="Xiao Z.Y."/>
            <person name="Nan H."/>
            <person name="Yue Y."/>
            <person name="Zhu X.G."/>
            <person name="Wu Y."/>
            <person name="Hong X.N."/>
            <person name="Fan G.Y."/>
            <person name="Tong Y."/>
            <person name="Zhang D."/>
            <person name="Mao C.L."/>
            <person name="Liu Y.L."/>
            <person name="Hao S.J."/>
            <person name="Liu W.Q."/>
            <person name="Lv M.Q."/>
            <person name="Zhang H.B."/>
            <person name="Liu Y."/>
            <person name="Hu-Tang G.R."/>
            <person name="Wang J.P."/>
            <person name="Wang J.H."/>
            <person name="Sun Y.H."/>
            <person name="Ni S.B."/>
            <person name="Chen W.B."/>
            <person name="Zhang X.C."/>
            <person name="Jiao Y.N."/>
            <person name="Eichler E.E."/>
            <person name="Li G.H."/>
            <person name="Liu X."/>
            <person name="Gao L.Z."/>
        </authorList>
    </citation>
    <scope>NUCLEOTIDE SEQUENCE [LARGE SCALE GENOMIC DNA]</scope>
    <source>
        <strain evidence="3">cv. GT1</strain>
        <tissue evidence="2">Leaf</tissue>
    </source>
</reference>
<dbReference type="AlphaFoldDB" id="A0A6A6MM77"/>
<dbReference type="Proteomes" id="UP000467840">
    <property type="component" value="Chromosome 15"/>
</dbReference>
<feature type="region of interest" description="Disordered" evidence="1">
    <location>
        <begin position="66"/>
        <end position="97"/>
    </location>
</feature>
<organism evidence="2 3">
    <name type="scientific">Hevea brasiliensis</name>
    <name type="common">Para rubber tree</name>
    <name type="synonym">Siphonia brasiliensis</name>
    <dbReference type="NCBI Taxonomy" id="3981"/>
    <lineage>
        <taxon>Eukaryota</taxon>
        <taxon>Viridiplantae</taxon>
        <taxon>Streptophyta</taxon>
        <taxon>Embryophyta</taxon>
        <taxon>Tracheophyta</taxon>
        <taxon>Spermatophyta</taxon>
        <taxon>Magnoliopsida</taxon>
        <taxon>eudicotyledons</taxon>
        <taxon>Gunneridae</taxon>
        <taxon>Pentapetalae</taxon>
        <taxon>rosids</taxon>
        <taxon>fabids</taxon>
        <taxon>Malpighiales</taxon>
        <taxon>Euphorbiaceae</taxon>
        <taxon>Crotonoideae</taxon>
        <taxon>Micrandreae</taxon>
        <taxon>Hevea</taxon>
    </lineage>
</organism>
<evidence type="ECO:0000313" key="2">
    <source>
        <dbReference type="EMBL" id="KAF2314872.1"/>
    </source>
</evidence>
<name>A0A6A6MM77_HEVBR</name>
<dbReference type="EMBL" id="JAAGAX010000005">
    <property type="protein sequence ID" value="KAF2314872.1"/>
    <property type="molecule type" value="Genomic_DNA"/>
</dbReference>
<feature type="region of interest" description="Disordered" evidence="1">
    <location>
        <begin position="1"/>
        <end position="46"/>
    </location>
</feature>
<evidence type="ECO:0000256" key="1">
    <source>
        <dbReference type="SAM" id="MobiDB-lite"/>
    </source>
</evidence>
<evidence type="ECO:0000313" key="3">
    <source>
        <dbReference type="Proteomes" id="UP000467840"/>
    </source>
</evidence>
<gene>
    <name evidence="2" type="ORF">GH714_037009</name>
</gene>
<proteinExistence type="predicted"/>
<comment type="caution">
    <text evidence="2">The sequence shown here is derived from an EMBL/GenBank/DDBJ whole genome shotgun (WGS) entry which is preliminary data.</text>
</comment>
<feature type="compositionally biased region" description="Polar residues" evidence="1">
    <location>
        <begin position="66"/>
        <end position="91"/>
    </location>
</feature>
<sequence>MVSNTPTLNVTQQQGRAPQGQISFGRNSKSNLAPQGQQIPSSNQSPLLVAGAPPIGILRTTSANAKGANSSVPVLQSQHGDNSLTGSGQKTSPEHVDGVVAPTSESIVYRLLANLMVYHFLPVSKTMAAEAAEL</sequence>
<keyword evidence="3" id="KW-1185">Reference proteome</keyword>
<accession>A0A6A6MM77</accession>
<protein>
    <submittedName>
        <fullName evidence="2">Uncharacterized protein</fullName>
    </submittedName>
</protein>